<dbReference type="RefSeq" id="WP_106291755.1">
    <property type="nucleotide sequence ID" value="NZ_PVTH01000002.1"/>
</dbReference>
<dbReference type="GO" id="GO:0016757">
    <property type="term" value="F:glycosyltransferase activity"/>
    <property type="evidence" value="ECO:0007669"/>
    <property type="project" value="InterPro"/>
</dbReference>
<dbReference type="PANTHER" id="PTHR45947:SF3">
    <property type="entry name" value="SULFOQUINOVOSYL TRANSFERASE SQD2"/>
    <property type="match status" value="1"/>
</dbReference>
<dbReference type="SUPFAM" id="SSF53756">
    <property type="entry name" value="UDP-Glycosyltransferase/glycogen phosphorylase"/>
    <property type="match status" value="1"/>
</dbReference>
<keyword evidence="4" id="KW-1185">Reference proteome</keyword>
<evidence type="ECO:0000313" key="3">
    <source>
        <dbReference type="EMBL" id="PRY54504.1"/>
    </source>
</evidence>
<keyword evidence="3" id="KW-0808">Transferase</keyword>
<feature type="domain" description="Glycosyltransferase subfamily 4-like N-terminal" evidence="2">
    <location>
        <begin position="15"/>
        <end position="169"/>
    </location>
</feature>
<accession>A0A2T0U9B0</accession>
<evidence type="ECO:0000313" key="4">
    <source>
        <dbReference type="Proteomes" id="UP000238034"/>
    </source>
</evidence>
<comment type="caution">
    <text evidence="3">The sequence shown here is derived from an EMBL/GenBank/DDBJ whole genome shotgun (WGS) entry which is preliminary data.</text>
</comment>
<dbReference type="InterPro" id="IPR001296">
    <property type="entry name" value="Glyco_trans_1"/>
</dbReference>
<dbReference type="InterPro" id="IPR028098">
    <property type="entry name" value="Glyco_trans_4-like_N"/>
</dbReference>
<dbReference type="PANTHER" id="PTHR45947">
    <property type="entry name" value="SULFOQUINOVOSYL TRANSFERASE SQD2"/>
    <property type="match status" value="1"/>
</dbReference>
<dbReference type="Pfam" id="PF00534">
    <property type="entry name" value="Glycos_transf_1"/>
    <property type="match status" value="1"/>
</dbReference>
<feature type="domain" description="Glycosyl transferase family 1" evidence="1">
    <location>
        <begin position="205"/>
        <end position="371"/>
    </location>
</feature>
<protein>
    <submittedName>
        <fullName evidence="3">Glycosyltransferase involved in cell wall biosynthesis</fullName>
    </submittedName>
</protein>
<gene>
    <name evidence="3" type="ORF">B0I27_102271</name>
</gene>
<dbReference type="AlphaFoldDB" id="A0A2T0U9B0"/>
<dbReference type="Gene3D" id="3.40.50.2000">
    <property type="entry name" value="Glycogen Phosphorylase B"/>
    <property type="match status" value="2"/>
</dbReference>
<proteinExistence type="predicted"/>
<evidence type="ECO:0000259" key="1">
    <source>
        <dbReference type="Pfam" id="PF00534"/>
    </source>
</evidence>
<evidence type="ECO:0000259" key="2">
    <source>
        <dbReference type="Pfam" id="PF13579"/>
    </source>
</evidence>
<dbReference type="OrthoDB" id="9790710at2"/>
<dbReference type="Proteomes" id="UP000238034">
    <property type="component" value="Unassembled WGS sequence"/>
</dbReference>
<dbReference type="InterPro" id="IPR050194">
    <property type="entry name" value="Glycosyltransferase_grp1"/>
</dbReference>
<dbReference type="Pfam" id="PF13579">
    <property type="entry name" value="Glyco_trans_4_4"/>
    <property type="match status" value="1"/>
</dbReference>
<name>A0A2T0U9B0_9SPHI</name>
<reference evidence="3 4" key="1">
    <citation type="submission" date="2018-03" db="EMBL/GenBank/DDBJ databases">
        <title>Genomic Encyclopedia of Type Strains, Phase III (KMG-III): the genomes of soil and plant-associated and newly described type strains.</title>
        <authorList>
            <person name="Whitman W."/>
        </authorList>
    </citation>
    <scope>NUCLEOTIDE SEQUENCE [LARGE SCALE GENOMIC DNA]</scope>
    <source>
        <strain evidence="3 4">CGMCC 1.9313</strain>
    </source>
</reference>
<organism evidence="3 4">
    <name type="scientific">Arcticibacter pallidicorallinus</name>
    <dbReference type="NCBI Taxonomy" id="1259464"/>
    <lineage>
        <taxon>Bacteria</taxon>
        <taxon>Pseudomonadati</taxon>
        <taxon>Bacteroidota</taxon>
        <taxon>Sphingobacteriia</taxon>
        <taxon>Sphingobacteriales</taxon>
        <taxon>Sphingobacteriaceae</taxon>
        <taxon>Arcticibacter</taxon>
    </lineage>
</organism>
<dbReference type="EMBL" id="PVTH01000002">
    <property type="protein sequence ID" value="PRY54504.1"/>
    <property type="molecule type" value="Genomic_DNA"/>
</dbReference>
<sequence length="403" mass="45695">MKVLHVIPSLDPRFGGMSQAVRTLVAGLQPQGVYNEIVTLDEPAAAYIKESAMIIHALGKGSGPWCYNKALYPWLVNNLSSYDKVIVHGLWQYPGFALLKAIKKVKVEYYVMPHGMLDPYFQRAKGRRWKALRNRIYWRLLERHVVNSANGLMFTCEEEKRLAYEPFGPYKPKSEMVVGLGVEEPPRKSLEMMDLFYACYPELRDRTYILFLSRIHEKKGVDMLVDSYREMLTRLKETDPRTEMPRLLVAGPGIETPYGRQILKQVDSYPGLKERVIFPGMLSGNMKWAAYHGAEAFILPSHQENFGIAVAEALACSKPVLISNQVNIYKEISGGQAAVVADDTPQGTYKLLKHWIEMSAEAKEGMAENARCVYEKHFAVEPAMQRIVKALKLKNKEHGPVTA</sequence>